<dbReference type="AlphaFoldDB" id="A0AAV4VFN5"/>
<organism evidence="1 2">
    <name type="scientific">Caerostris darwini</name>
    <dbReference type="NCBI Taxonomy" id="1538125"/>
    <lineage>
        <taxon>Eukaryota</taxon>
        <taxon>Metazoa</taxon>
        <taxon>Ecdysozoa</taxon>
        <taxon>Arthropoda</taxon>
        <taxon>Chelicerata</taxon>
        <taxon>Arachnida</taxon>
        <taxon>Araneae</taxon>
        <taxon>Araneomorphae</taxon>
        <taxon>Entelegynae</taxon>
        <taxon>Araneoidea</taxon>
        <taxon>Araneidae</taxon>
        <taxon>Caerostris</taxon>
    </lineage>
</organism>
<evidence type="ECO:0000313" key="1">
    <source>
        <dbReference type="EMBL" id="GIY69171.1"/>
    </source>
</evidence>
<dbReference type="Proteomes" id="UP001054837">
    <property type="component" value="Unassembled WGS sequence"/>
</dbReference>
<comment type="caution">
    <text evidence="1">The sequence shown here is derived from an EMBL/GenBank/DDBJ whole genome shotgun (WGS) entry which is preliminary data.</text>
</comment>
<accession>A0AAV4VFN5</accession>
<gene>
    <name evidence="1" type="ORF">CDAR_370661</name>
</gene>
<sequence length="89" mass="9531">MPATSNLVIRKQIPVVVKVSFSKTSLVNPPVVRLTNAGLLWRAINVHDHLMTGGSELHSHLVPEATNLVYSPLSMECGSSAGVVVEVDD</sequence>
<keyword evidence="2" id="KW-1185">Reference proteome</keyword>
<name>A0AAV4VFN5_9ARAC</name>
<dbReference type="EMBL" id="BPLQ01013022">
    <property type="protein sequence ID" value="GIY69171.1"/>
    <property type="molecule type" value="Genomic_DNA"/>
</dbReference>
<proteinExistence type="predicted"/>
<reference evidence="1 2" key="1">
    <citation type="submission" date="2021-06" db="EMBL/GenBank/DDBJ databases">
        <title>Caerostris darwini draft genome.</title>
        <authorList>
            <person name="Kono N."/>
            <person name="Arakawa K."/>
        </authorList>
    </citation>
    <scope>NUCLEOTIDE SEQUENCE [LARGE SCALE GENOMIC DNA]</scope>
</reference>
<protein>
    <submittedName>
        <fullName evidence="1">Uncharacterized protein</fullName>
    </submittedName>
</protein>
<evidence type="ECO:0000313" key="2">
    <source>
        <dbReference type="Proteomes" id="UP001054837"/>
    </source>
</evidence>